<reference evidence="2 3" key="1">
    <citation type="journal article" date="2018" name="New Phytol.">
        <title>Phylogenomics of Endogonaceae and evolution of mycorrhizas within Mucoromycota.</title>
        <authorList>
            <person name="Chang Y."/>
            <person name="Desiro A."/>
            <person name="Na H."/>
            <person name="Sandor L."/>
            <person name="Lipzen A."/>
            <person name="Clum A."/>
            <person name="Barry K."/>
            <person name="Grigoriev I.V."/>
            <person name="Martin F.M."/>
            <person name="Stajich J.E."/>
            <person name="Smith M.E."/>
            <person name="Bonito G."/>
            <person name="Spatafora J.W."/>
        </authorList>
    </citation>
    <scope>NUCLEOTIDE SEQUENCE [LARGE SCALE GENOMIC DNA]</scope>
    <source>
        <strain evidence="2 3">AD002</strain>
    </source>
</reference>
<accession>A0A433QXI3</accession>
<keyword evidence="3" id="KW-1185">Reference proteome</keyword>
<evidence type="ECO:0000313" key="3">
    <source>
        <dbReference type="Proteomes" id="UP000274822"/>
    </source>
</evidence>
<evidence type="ECO:0000256" key="1">
    <source>
        <dbReference type="SAM" id="SignalP"/>
    </source>
</evidence>
<feature type="chain" id="PRO_5019402428" evidence="1">
    <location>
        <begin position="26"/>
        <end position="53"/>
    </location>
</feature>
<gene>
    <name evidence="2" type="ORF">BC938DRAFT_480086</name>
</gene>
<dbReference type="EMBL" id="RBNJ01000453">
    <property type="protein sequence ID" value="RUS34502.1"/>
    <property type="molecule type" value="Genomic_DNA"/>
</dbReference>
<dbReference type="Proteomes" id="UP000274822">
    <property type="component" value="Unassembled WGS sequence"/>
</dbReference>
<dbReference type="AlphaFoldDB" id="A0A433QXI3"/>
<feature type="signal peptide" evidence="1">
    <location>
        <begin position="1"/>
        <end position="25"/>
    </location>
</feature>
<sequence length="53" mass="6274">MVLFNMLEMTFIMACSLILSPSSLQKESFTYLWIAAFRMACLTFRRIAFREWG</sequence>
<proteinExistence type="predicted"/>
<organism evidence="2 3">
    <name type="scientific">Jimgerdemannia flammicorona</name>
    <dbReference type="NCBI Taxonomy" id="994334"/>
    <lineage>
        <taxon>Eukaryota</taxon>
        <taxon>Fungi</taxon>
        <taxon>Fungi incertae sedis</taxon>
        <taxon>Mucoromycota</taxon>
        <taxon>Mucoromycotina</taxon>
        <taxon>Endogonomycetes</taxon>
        <taxon>Endogonales</taxon>
        <taxon>Endogonaceae</taxon>
        <taxon>Jimgerdemannia</taxon>
    </lineage>
</organism>
<comment type="caution">
    <text evidence="2">The sequence shown here is derived from an EMBL/GenBank/DDBJ whole genome shotgun (WGS) entry which is preliminary data.</text>
</comment>
<protein>
    <submittedName>
        <fullName evidence="2">Uncharacterized protein</fullName>
    </submittedName>
</protein>
<evidence type="ECO:0000313" key="2">
    <source>
        <dbReference type="EMBL" id="RUS34502.1"/>
    </source>
</evidence>
<feature type="non-terminal residue" evidence="2">
    <location>
        <position position="53"/>
    </location>
</feature>
<keyword evidence="1" id="KW-0732">Signal</keyword>
<name>A0A433QXI3_9FUNG</name>